<dbReference type="EMBL" id="QXQA01000030">
    <property type="protein sequence ID" value="RIX45871.1"/>
    <property type="molecule type" value="Genomic_DNA"/>
</dbReference>
<dbReference type="InterPro" id="IPR001296">
    <property type="entry name" value="Glyco_trans_1"/>
</dbReference>
<dbReference type="SUPFAM" id="SSF53756">
    <property type="entry name" value="UDP-Glycosyltransferase/glycogen phosphorylase"/>
    <property type="match status" value="1"/>
</dbReference>
<dbReference type="GO" id="GO:0009103">
    <property type="term" value="P:lipopolysaccharide biosynthetic process"/>
    <property type="evidence" value="ECO:0007669"/>
    <property type="project" value="TreeGrafter"/>
</dbReference>
<dbReference type="AlphaFoldDB" id="A0A3A1UH28"/>
<dbReference type="Pfam" id="PF00534">
    <property type="entry name" value="Glycos_transf_1"/>
    <property type="match status" value="1"/>
</dbReference>
<protein>
    <submittedName>
        <fullName evidence="3">Glycosyltransferase</fullName>
    </submittedName>
</protein>
<organism evidence="3 4">
    <name type="scientific">Paenibacillus nanensis</name>
    <dbReference type="NCBI Taxonomy" id="393251"/>
    <lineage>
        <taxon>Bacteria</taxon>
        <taxon>Bacillati</taxon>
        <taxon>Bacillota</taxon>
        <taxon>Bacilli</taxon>
        <taxon>Bacillales</taxon>
        <taxon>Paenibacillaceae</taxon>
        <taxon>Paenibacillus</taxon>
    </lineage>
</organism>
<dbReference type="PANTHER" id="PTHR46401:SF2">
    <property type="entry name" value="GLYCOSYLTRANSFERASE WBBK-RELATED"/>
    <property type="match status" value="1"/>
</dbReference>
<comment type="caution">
    <text evidence="3">The sequence shown here is derived from an EMBL/GenBank/DDBJ whole genome shotgun (WGS) entry which is preliminary data.</text>
</comment>
<evidence type="ECO:0000313" key="3">
    <source>
        <dbReference type="EMBL" id="RIX45871.1"/>
    </source>
</evidence>
<evidence type="ECO:0000259" key="2">
    <source>
        <dbReference type="Pfam" id="PF00534"/>
    </source>
</evidence>
<sequence>MMIRIVFNVAAESGGALSVLNDFYEICKRDEDNEYIFVLSKPNLQGSKNVKIIKLPWIKKSWFHRLFFDHFVAPLIIKKNKADEVISLQNTIIPYIKIPQSVLVHNALPFSQYRFSLLENRVLWVYQNVLSRIIFKSIKRADRVIVQTEWMKRKCIQKLNINPNKIQVMRPEINIQVEKTYSQSNNSLVTFFYPASCATFKNHKIIIDACKKLKEEEILNFEVIFTISGRENKHASNLYSSVLENDIPVRFAGEISRDEVLEYFTKSILLFPSYIETVGLPLVEAKRFGTPILASSSEYAEEVLKDYNNVRFFNPFKSDELLELMKRKILN</sequence>
<dbReference type="GO" id="GO:0016757">
    <property type="term" value="F:glycosyltransferase activity"/>
    <property type="evidence" value="ECO:0007669"/>
    <property type="project" value="InterPro"/>
</dbReference>
<dbReference type="Gene3D" id="3.40.50.2000">
    <property type="entry name" value="Glycogen Phosphorylase B"/>
    <property type="match status" value="2"/>
</dbReference>
<evidence type="ECO:0000313" key="4">
    <source>
        <dbReference type="Proteomes" id="UP000266482"/>
    </source>
</evidence>
<dbReference type="OrthoDB" id="9775208at2"/>
<keyword evidence="4" id="KW-1185">Reference proteome</keyword>
<dbReference type="PANTHER" id="PTHR46401">
    <property type="entry name" value="GLYCOSYLTRANSFERASE WBBK-RELATED"/>
    <property type="match status" value="1"/>
</dbReference>
<proteinExistence type="predicted"/>
<gene>
    <name evidence="3" type="ORF">D3P08_26690</name>
</gene>
<dbReference type="Proteomes" id="UP000266482">
    <property type="component" value="Unassembled WGS sequence"/>
</dbReference>
<keyword evidence="1 3" id="KW-0808">Transferase</keyword>
<reference evidence="3 4" key="1">
    <citation type="submission" date="2018-09" db="EMBL/GenBank/DDBJ databases">
        <title>Paenibacillus aracenensis nov. sp. isolated from a cave in southern Spain.</title>
        <authorList>
            <person name="Jurado V."/>
            <person name="Gutierrez-Patricio S."/>
            <person name="Gonzalez-Pimentel J.L."/>
            <person name="Miller A.Z."/>
            <person name="Laiz L."/>
            <person name="Saiz-Jimenez C."/>
        </authorList>
    </citation>
    <scope>NUCLEOTIDE SEQUENCE [LARGE SCALE GENOMIC DNA]</scope>
    <source>
        <strain evidence="3 4">DSM 22867</strain>
    </source>
</reference>
<accession>A0A3A1UH28</accession>
<feature type="domain" description="Glycosyl transferase family 1" evidence="2">
    <location>
        <begin position="190"/>
        <end position="327"/>
    </location>
</feature>
<evidence type="ECO:0000256" key="1">
    <source>
        <dbReference type="ARBA" id="ARBA00022679"/>
    </source>
</evidence>
<name>A0A3A1UH28_9BACL</name>